<feature type="region of interest" description="Disordered" evidence="1">
    <location>
        <begin position="28"/>
        <end position="48"/>
    </location>
</feature>
<organism evidence="2 3">
    <name type="scientific">Desmophyllum pertusum</name>
    <dbReference type="NCBI Taxonomy" id="174260"/>
    <lineage>
        <taxon>Eukaryota</taxon>
        <taxon>Metazoa</taxon>
        <taxon>Cnidaria</taxon>
        <taxon>Anthozoa</taxon>
        <taxon>Hexacorallia</taxon>
        <taxon>Scleractinia</taxon>
        <taxon>Caryophylliina</taxon>
        <taxon>Caryophylliidae</taxon>
        <taxon>Desmophyllum</taxon>
    </lineage>
</organism>
<gene>
    <name evidence="2" type="ORF">OS493_023539</name>
</gene>
<protein>
    <submittedName>
        <fullName evidence="2">Uncharacterized protein</fullName>
    </submittedName>
</protein>
<dbReference type="OrthoDB" id="5980452at2759"/>
<name>A0A9W9ZB26_9CNID</name>
<proteinExistence type="predicted"/>
<keyword evidence="3" id="KW-1185">Reference proteome</keyword>
<dbReference type="AlphaFoldDB" id="A0A9W9ZB26"/>
<dbReference type="Proteomes" id="UP001163046">
    <property type="component" value="Unassembled WGS sequence"/>
</dbReference>
<sequence>MAREDAQERYLEEMPACLRELFEQASSEQQERFANNARSSAKPSKSILTFNGTDLPPLLLTEDERAEMRQCRREAVKCESKMFDRRREKYSSLILQVMSVMDRVQEQRETRAIREMQYATDCDIFPERTLTKENDETTSRSLYRNNLQPASDGPDYDRRYAWDVSSNGRHSKQEQFAKPFTDWTENNYYEHSSRVDSQFSYLPVDSVESTFTTTSVDQSGMYKHQLPKKCGF</sequence>
<comment type="caution">
    <text evidence="2">The sequence shown here is derived from an EMBL/GenBank/DDBJ whole genome shotgun (WGS) entry which is preliminary data.</text>
</comment>
<feature type="region of interest" description="Disordered" evidence="1">
    <location>
        <begin position="133"/>
        <end position="154"/>
    </location>
</feature>
<accession>A0A9W9ZB26</accession>
<reference evidence="2" key="1">
    <citation type="submission" date="2023-01" db="EMBL/GenBank/DDBJ databases">
        <title>Genome assembly of the deep-sea coral Lophelia pertusa.</title>
        <authorList>
            <person name="Herrera S."/>
            <person name="Cordes E."/>
        </authorList>
    </citation>
    <scope>NUCLEOTIDE SEQUENCE</scope>
    <source>
        <strain evidence="2">USNM1676648</strain>
        <tissue evidence="2">Polyp</tissue>
    </source>
</reference>
<feature type="compositionally biased region" description="Polar residues" evidence="1">
    <location>
        <begin position="139"/>
        <end position="149"/>
    </location>
</feature>
<evidence type="ECO:0000256" key="1">
    <source>
        <dbReference type="SAM" id="MobiDB-lite"/>
    </source>
</evidence>
<dbReference type="EMBL" id="MU826367">
    <property type="protein sequence ID" value="KAJ7378292.1"/>
    <property type="molecule type" value="Genomic_DNA"/>
</dbReference>
<evidence type="ECO:0000313" key="2">
    <source>
        <dbReference type="EMBL" id="KAJ7378292.1"/>
    </source>
</evidence>
<evidence type="ECO:0000313" key="3">
    <source>
        <dbReference type="Proteomes" id="UP001163046"/>
    </source>
</evidence>